<evidence type="ECO:0000313" key="3">
    <source>
        <dbReference type="Proteomes" id="UP001603857"/>
    </source>
</evidence>
<dbReference type="Proteomes" id="UP001603857">
    <property type="component" value="Unassembled WGS sequence"/>
</dbReference>
<comment type="caution">
    <text evidence="2">The sequence shown here is derived from an EMBL/GenBank/DDBJ whole genome shotgun (WGS) entry which is preliminary data.</text>
</comment>
<sequence length="207" mass="23393">MAQYNIELTTLGINPTQNNFLSLRFMDVINILMSTNLGSFMASDSKKRTPKALERKIVVTKVEVFPNEKKNKMNINKDEKPPIHASSTSNNHSPHIEDGPTYAPLFVPVNENMLTTNEEFKKGGGYCNQYVGQRLHFRKRASERAKTFDEKHQLSFKATKKVVSLDQKVGLSEMISARTILVNGKVKEIDEKYQVSQKTKSAISVAE</sequence>
<dbReference type="AlphaFoldDB" id="A0ABD1MQ00"/>
<feature type="compositionally biased region" description="Basic and acidic residues" evidence="1">
    <location>
        <begin position="72"/>
        <end position="82"/>
    </location>
</feature>
<proteinExistence type="predicted"/>
<accession>A0ABD1MQ00</accession>
<feature type="region of interest" description="Disordered" evidence="1">
    <location>
        <begin position="72"/>
        <end position="97"/>
    </location>
</feature>
<protein>
    <submittedName>
        <fullName evidence="2">Uncharacterized protein</fullName>
    </submittedName>
</protein>
<evidence type="ECO:0000256" key="1">
    <source>
        <dbReference type="SAM" id="MobiDB-lite"/>
    </source>
</evidence>
<evidence type="ECO:0000313" key="2">
    <source>
        <dbReference type="EMBL" id="KAL2337890.1"/>
    </source>
</evidence>
<name>A0ABD1MQ00_9FABA</name>
<dbReference type="PANTHER" id="PTHR32343">
    <property type="entry name" value="SERINE/ARGININE-RICH SPLICING FACTOR"/>
    <property type="match status" value="1"/>
</dbReference>
<dbReference type="EMBL" id="JBGMDY010000004">
    <property type="protein sequence ID" value="KAL2337890.1"/>
    <property type="molecule type" value="Genomic_DNA"/>
</dbReference>
<organism evidence="2 3">
    <name type="scientific">Flemingia macrophylla</name>
    <dbReference type="NCBI Taxonomy" id="520843"/>
    <lineage>
        <taxon>Eukaryota</taxon>
        <taxon>Viridiplantae</taxon>
        <taxon>Streptophyta</taxon>
        <taxon>Embryophyta</taxon>
        <taxon>Tracheophyta</taxon>
        <taxon>Spermatophyta</taxon>
        <taxon>Magnoliopsida</taxon>
        <taxon>eudicotyledons</taxon>
        <taxon>Gunneridae</taxon>
        <taxon>Pentapetalae</taxon>
        <taxon>rosids</taxon>
        <taxon>fabids</taxon>
        <taxon>Fabales</taxon>
        <taxon>Fabaceae</taxon>
        <taxon>Papilionoideae</taxon>
        <taxon>50 kb inversion clade</taxon>
        <taxon>NPAAA clade</taxon>
        <taxon>indigoferoid/millettioid clade</taxon>
        <taxon>Phaseoleae</taxon>
        <taxon>Flemingia</taxon>
    </lineage>
</organism>
<reference evidence="2 3" key="1">
    <citation type="submission" date="2024-08" db="EMBL/GenBank/DDBJ databases">
        <title>Insights into the chromosomal genome structure of Flemingia macrophylla.</title>
        <authorList>
            <person name="Ding Y."/>
            <person name="Zhao Y."/>
            <person name="Bi W."/>
            <person name="Wu M."/>
            <person name="Zhao G."/>
            <person name="Gong Y."/>
            <person name="Li W."/>
            <person name="Zhang P."/>
        </authorList>
    </citation>
    <scope>NUCLEOTIDE SEQUENCE [LARGE SCALE GENOMIC DNA]</scope>
    <source>
        <strain evidence="2">DYQJB</strain>
        <tissue evidence="2">Leaf</tissue>
    </source>
</reference>
<keyword evidence="3" id="KW-1185">Reference proteome</keyword>
<gene>
    <name evidence="2" type="ORF">Fmac_012336</name>
</gene>
<dbReference type="PANTHER" id="PTHR32343:SF37">
    <property type="entry name" value="BINDING PARTNER OF ACD11 1"/>
    <property type="match status" value="1"/>
</dbReference>